<dbReference type="OrthoDB" id="421586at2759"/>
<evidence type="ECO:0000256" key="1">
    <source>
        <dbReference type="SAM" id="Phobius"/>
    </source>
</evidence>
<organism evidence="2 3">
    <name type="scientific">Symbiodinium pilosum</name>
    <name type="common">Dinoflagellate</name>
    <dbReference type="NCBI Taxonomy" id="2952"/>
    <lineage>
        <taxon>Eukaryota</taxon>
        <taxon>Sar</taxon>
        <taxon>Alveolata</taxon>
        <taxon>Dinophyceae</taxon>
        <taxon>Suessiales</taxon>
        <taxon>Symbiodiniaceae</taxon>
        <taxon>Symbiodinium</taxon>
    </lineage>
</organism>
<proteinExistence type="predicted"/>
<feature type="transmembrane region" description="Helical" evidence="1">
    <location>
        <begin position="184"/>
        <end position="205"/>
    </location>
</feature>
<reference evidence="2" key="1">
    <citation type="submission" date="2021-02" db="EMBL/GenBank/DDBJ databases">
        <authorList>
            <person name="Dougan E. K."/>
            <person name="Rhodes N."/>
            <person name="Thang M."/>
            <person name="Chan C."/>
        </authorList>
    </citation>
    <scope>NUCLEOTIDE SEQUENCE</scope>
</reference>
<evidence type="ECO:0000313" key="2">
    <source>
        <dbReference type="EMBL" id="CAE7580441.1"/>
    </source>
</evidence>
<feature type="transmembrane region" description="Helical" evidence="1">
    <location>
        <begin position="57"/>
        <end position="82"/>
    </location>
</feature>
<dbReference type="AlphaFoldDB" id="A0A812UKN5"/>
<evidence type="ECO:0000313" key="3">
    <source>
        <dbReference type="Proteomes" id="UP000649617"/>
    </source>
</evidence>
<gene>
    <name evidence="2" type="primary">Kcnh2</name>
    <name evidence="2" type="ORF">SPIL2461_LOCUS15568</name>
</gene>
<keyword evidence="3" id="KW-1185">Reference proteome</keyword>
<dbReference type="Proteomes" id="UP000649617">
    <property type="component" value="Unassembled WGS sequence"/>
</dbReference>
<sequence>MKYISMVAMDSKTLANRLIFDPSSPKRIAFDLLAMIFLLYDLCLTPVTIAWDFPMVGWLLYCTSAVAVFWTIDMVVMCRTAYYHAGKLETRPLMIFRRYLRSTFALDLIIVCVDWLTVFVNSIFPETQANDNPEVIGAKLVRFSKATRAVRIVSVTRVVRIQVYLEHLGDRLHGGSSTKYVGDMARLIVIILWINHVMSCTWFYIGRVTVGDTGTSWLNDPIRDENSPFYSDTLPLFQYTTAFHWAITQMTPGSMQVRRIVGQGLWHYFEITALYQRHPMYVLSRVYLNAGTCLTLSPRQGRVGEQ</sequence>
<comment type="caution">
    <text evidence="2">The sequence shown here is derived from an EMBL/GenBank/DDBJ whole genome shotgun (WGS) entry which is preliminary data.</text>
</comment>
<dbReference type="EMBL" id="CAJNIZ010038624">
    <property type="protein sequence ID" value="CAE7580441.1"/>
    <property type="molecule type" value="Genomic_DNA"/>
</dbReference>
<dbReference type="PANTHER" id="PTHR47823:SF9">
    <property type="entry name" value="CHROMOSOME UNDETERMINED SCAFFOLD_10, WHOLE GENOME SHOTGUN SEQUENCE"/>
    <property type="match status" value="1"/>
</dbReference>
<feature type="transmembrane region" description="Helical" evidence="1">
    <location>
        <begin position="28"/>
        <end position="51"/>
    </location>
</feature>
<dbReference type="SUPFAM" id="SSF81324">
    <property type="entry name" value="Voltage-gated potassium channels"/>
    <property type="match status" value="1"/>
</dbReference>
<keyword evidence="1" id="KW-1133">Transmembrane helix</keyword>
<keyword evidence="1" id="KW-0472">Membrane</keyword>
<dbReference type="PANTHER" id="PTHR47823">
    <property type="entry name" value="ION_TRANS DOMAIN-CONTAINING PROTEIN"/>
    <property type="match status" value="1"/>
</dbReference>
<name>A0A812UKN5_SYMPI</name>
<feature type="transmembrane region" description="Helical" evidence="1">
    <location>
        <begin position="103"/>
        <end position="124"/>
    </location>
</feature>
<keyword evidence="1" id="KW-0812">Transmembrane</keyword>
<accession>A0A812UKN5</accession>
<dbReference type="Gene3D" id="1.10.287.70">
    <property type="match status" value="1"/>
</dbReference>
<protein>
    <submittedName>
        <fullName evidence="2">Kcnh2 protein</fullName>
    </submittedName>
</protein>